<sequence length="378" mass="43159">MDHTIDGQQRSDEKTDQSSDGLESAANEDILTPSTTSWWTSWVQKSSDTFESIKKDLNELKATVQTDGLEVVSNTASYVSQTMKDTITGISHTMAPDFDQSDEQRPEVSGVEEPTDTNKSSDVTSGQKEGEEASAEAKGSDWDEWTADLTNKAKHKLNALMGNIADAFLINRNYFEDEDEMYVLSGDKLVAIEKWQQLLNEVQINADTYCREPSGPPEHYESWLMTFNLIDYQRQMDHMLQTVPQMSDFYAQLVPNSLSDVEFWHRFYYRVHQLRESERKKIEDNANELKCESVSEMETNLNRNQKSVEIKLLEEKSSVFESQQMRDELQSMASNECSDVRSCGDSSDAQKSDTGSDDWEKTDIPVSDEDIKDWVKCE</sequence>
<feature type="domain" description="BSD" evidence="2">
    <location>
        <begin position="223"/>
        <end position="275"/>
    </location>
</feature>
<evidence type="ECO:0000313" key="4">
    <source>
        <dbReference type="Proteomes" id="UP000759131"/>
    </source>
</evidence>
<gene>
    <name evidence="3" type="ORF">OSB1V03_LOCUS11638</name>
</gene>
<feature type="region of interest" description="Disordered" evidence="1">
    <location>
        <begin position="1"/>
        <end position="37"/>
    </location>
</feature>
<feature type="compositionally biased region" description="Basic and acidic residues" evidence="1">
    <location>
        <begin position="1"/>
        <end position="17"/>
    </location>
</feature>
<reference evidence="3" key="1">
    <citation type="submission" date="2020-11" db="EMBL/GenBank/DDBJ databases">
        <authorList>
            <person name="Tran Van P."/>
        </authorList>
    </citation>
    <scope>NUCLEOTIDE SEQUENCE</scope>
</reference>
<name>A0A7R9KY39_9ACAR</name>
<feature type="region of interest" description="Disordered" evidence="1">
    <location>
        <begin position="323"/>
        <end position="370"/>
    </location>
</feature>
<dbReference type="InterPro" id="IPR035925">
    <property type="entry name" value="BSD_dom_sf"/>
</dbReference>
<dbReference type="SUPFAM" id="SSF140383">
    <property type="entry name" value="BSD domain-like"/>
    <property type="match status" value="1"/>
</dbReference>
<dbReference type="Gene3D" id="1.10.3970.10">
    <property type="entry name" value="BSD domain"/>
    <property type="match status" value="1"/>
</dbReference>
<dbReference type="EMBL" id="OC863746">
    <property type="protein sequence ID" value="CAD7631229.1"/>
    <property type="molecule type" value="Genomic_DNA"/>
</dbReference>
<feature type="region of interest" description="Disordered" evidence="1">
    <location>
        <begin position="92"/>
        <end position="142"/>
    </location>
</feature>
<organism evidence="3">
    <name type="scientific">Medioppia subpectinata</name>
    <dbReference type="NCBI Taxonomy" id="1979941"/>
    <lineage>
        <taxon>Eukaryota</taxon>
        <taxon>Metazoa</taxon>
        <taxon>Ecdysozoa</taxon>
        <taxon>Arthropoda</taxon>
        <taxon>Chelicerata</taxon>
        <taxon>Arachnida</taxon>
        <taxon>Acari</taxon>
        <taxon>Acariformes</taxon>
        <taxon>Sarcoptiformes</taxon>
        <taxon>Oribatida</taxon>
        <taxon>Brachypylina</taxon>
        <taxon>Oppioidea</taxon>
        <taxon>Oppiidae</taxon>
        <taxon>Medioppia</taxon>
    </lineage>
</organism>
<dbReference type="SMART" id="SM00751">
    <property type="entry name" value="BSD"/>
    <property type="match status" value="1"/>
</dbReference>
<dbReference type="InterPro" id="IPR051494">
    <property type="entry name" value="BSD_domain-containing"/>
</dbReference>
<evidence type="ECO:0000256" key="1">
    <source>
        <dbReference type="SAM" id="MobiDB-lite"/>
    </source>
</evidence>
<evidence type="ECO:0000259" key="2">
    <source>
        <dbReference type="PROSITE" id="PS50858"/>
    </source>
</evidence>
<dbReference type="Pfam" id="PF03909">
    <property type="entry name" value="BSD"/>
    <property type="match status" value="1"/>
</dbReference>
<dbReference type="OrthoDB" id="73788at2759"/>
<dbReference type="Proteomes" id="UP000759131">
    <property type="component" value="Unassembled WGS sequence"/>
</dbReference>
<dbReference type="PROSITE" id="PS50858">
    <property type="entry name" value="BSD"/>
    <property type="match status" value="1"/>
</dbReference>
<protein>
    <recommendedName>
        <fullName evidence="2">BSD domain-containing protein</fullName>
    </recommendedName>
</protein>
<keyword evidence="4" id="KW-1185">Reference proteome</keyword>
<proteinExistence type="predicted"/>
<dbReference type="InterPro" id="IPR005607">
    <property type="entry name" value="BSD_dom"/>
</dbReference>
<dbReference type="EMBL" id="CAJPIZ010009171">
    <property type="protein sequence ID" value="CAG2111659.1"/>
    <property type="molecule type" value="Genomic_DNA"/>
</dbReference>
<accession>A0A7R9KY39</accession>
<dbReference type="PANTHER" id="PTHR16019:SF5">
    <property type="entry name" value="BSD DOMAIN-CONTAINING PROTEIN 1"/>
    <property type="match status" value="1"/>
</dbReference>
<dbReference type="GO" id="GO:0005737">
    <property type="term" value="C:cytoplasm"/>
    <property type="evidence" value="ECO:0007669"/>
    <property type="project" value="TreeGrafter"/>
</dbReference>
<dbReference type="PANTHER" id="PTHR16019">
    <property type="entry name" value="SYNAPSE-ASSOCIATED PROTEIN"/>
    <property type="match status" value="1"/>
</dbReference>
<dbReference type="AlphaFoldDB" id="A0A7R9KY39"/>
<feature type="compositionally biased region" description="Polar residues" evidence="1">
    <location>
        <begin position="344"/>
        <end position="353"/>
    </location>
</feature>
<evidence type="ECO:0000313" key="3">
    <source>
        <dbReference type="EMBL" id="CAD7631229.1"/>
    </source>
</evidence>